<dbReference type="PANTHER" id="PTHR43462">
    <property type="entry name" value="ALANYL-TRNA EDITING PROTEIN"/>
    <property type="match status" value="1"/>
</dbReference>
<dbReference type="InterPro" id="IPR018163">
    <property type="entry name" value="Thr/Ala-tRNA-synth_IIc_edit"/>
</dbReference>
<dbReference type="PANTHER" id="PTHR43462:SF2">
    <property type="entry name" value="THREONYL AND ALANYL TRNA SYNTHETASE SECOND ADDITIONAL DOMAIN-CONTAINING PROTEIN"/>
    <property type="match status" value="1"/>
</dbReference>
<protein>
    <submittedName>
        <fullName evidence="1">Metal-dependent hydrolase</fullName>
    </submittedName>
</protein>
<organism evidence="1">
    <name type="scientific">Streptomyces sp. NBC_01401</name>
    <dbReference type="NCBI Taxonomy" id="2903854"/>
    <lineage>
        <taxon>Bacteria</taxon>
        <taxon>Bacillati</taxon>
        <taxon>Actinomycetota</taxon>
        <taxon>Actinomycetes</taxon>
        <taxon>Kitasatosporales</taxon>
        <taxon>Streptomycetaceae</taxon>
        <taxon>Streptomyces</taxon>
    </lineage>
</organism>
<proteinExistence type="predicted"/>
<dbReference type="GO" id="GO:0016787">
    <property type="term" value="F:hydrolase activity"/>
    <property type="evidence" value="ECO:0007669"/>
    <property type="project" value="UniProtKB-KW"/>
</dbReference>
<dbReference type="InterPro" id="IPR009000">
    <property type="entry name" value="Transl_B-barrel_sf"/>
</dbReference>
<dbReference type="InterPro" id="IPR051335">
    <property type="entry name" value="Alanyl-tRNA_Editing_Enzymes"/>
</dbReference>
<dbReference type="SUPFAM" id="SSF50447">
    <property type="entry name" value="Translation proteins"/>
    <property type="match status" value="1"/>
</dbReference>
<keyword evidence="1" id="KW-0378">Hydrolase</keyword>
<accession>A0AAU3H7B0</accession>
<dbReference type="EMBL" id="CP109535">
    <property type="protein sequence ID" value="WTY99908.1"/>
    <property type="molecule type" value="Genomic_DNA"/>
</dbReference>
<evidence type="ECO:0000313" key="1">
    <source>
        <dbReference type="EMBL" id="WTY99908.1"/>
    </source>
</evidence>
<name>A0AAU3H7B0_9ACTN</name>
<reference evidence="1" key="1">
    <citation type="submission" date="2022-10" db="EMBL/GenBank/DDBJ databases">
        <title>The complete genomes of actinobacterial strains from the NBC collection.</title>
        <authorList>
            <person name="Joergensen T.S."/>
            <person name="Alvarez Arevalo M."/>
            <person name="Sterndorff E.B."/>
            <person name="Faurdal D."/>
            <person name="Vuksanovic O."/>
            <person name="Mourched A.-S."/>
            <person name="Charusanti P."/>
            <person name="Shaw S."/>
            <person name="Blin K."/>
            <person name="Weber T."/>
        </authorList>
    </citation>
    <scope>NUCLEOTIDE SEQUENCE</scope>
    <source>
        <strain evidence="1">NBC_01401</strain>
    </source>
</reference>
<dbReference type="GO" id="GO:0000166">
    <property type="term" value="F:nucleotide binding"/>
    <property type="evidence" value="ECO:0007669"/>
    <property type="project" value="InterPro"/>
</dbReference>
<dbReference type="Gene3D" id="3.30.980.10">
    <property type="entry name" value="Threonyl-trna Synthetase, Chain A, domain 2"/>
    <property type="match status" value="1"/>
</dbReference>
<dbReference type="Gene3D" id="2.40.30.130">
    <property type="match status" value="1"/>
</dbReference>
<dbReference type="AlphaFoldDB" id="A0AAU3H7B0"/>
<gene>
    <name evidence="1" type="ORF">OG626_35890</name>
</gene>
<sequence length="229" mass="24448">MQVSTYLRDTYQEHVDTQVLAVGSRDGAPWVAVEDCVFHPQGGGQPADRGWLDGSEVVPVRDHESGLIVARAPEGTSLPVFTEGQPVKARIDLAARKAHAALHTAGHLIEAAGRAQGWTCVGSIHFPGQARIEFTADQADVRAADPQGREELTAALRETVAAAIAEDLPVTAEQDEQGQRTVHLGALHTAPCGGTHVRSLADLSEVTLPTLKVKKGRIRVSYTASHRPL</sequence>
<dbReference type="SUPFAM" id="SSF55186">
    <property type="entry name" value="ThrRS/AlaRS common domain"/>
    <property type="match status" value="1"/>
</dbReference>